<evidence type="ECO:0000256" key="1">
    <source>
        <dbReference type="SAM" id="MobiDB-lite"/>
    </source>
</evidence>
<comment type="caution">
    <text evidence="3">The sequence shown here is derived from an EMBL/GenBank/DDBJ whole genome shotgun (WGS) entry which is preliminary data.</text>
</comment>
<reference evidence="3" key="1">
    <citation type="journal article" date="2021" name="PeerJ">
        <title>Extensive microbial diversity within the chicken gut microbiome revealed by metagenomics and culture.</title>
        <authorList>
            <person name="Gilroy R."/>
            <person name="Ravi A."/>
            <person name="Getino M."/>
            <person name="Pursley I."/>
            <person name="Horton D.L."/>
            <person name="Alikhan N.F."/>
            <person name="Baker D."/>
            <person name="Gharbi K."/>
            <person name="Hall N."/>
            <person name="Watson M."/>
            <person name="Adriaenssens E.M."/>
            <person name="Foster-Nyarko E."/>
            <person name="Jarju S."/>
            <person name="Secka A."/>
            <person name="Antonio M."/>
            <person name="Oren A."/>
            <person name="Chaudhuri R.R."/>
            <person name="La Ragione R."/>
            <person name="Hildebrand F."/>
            <person name="Pallen M.J."/>
        </authorList>
    </citation>
    <scope>NUCLEOTIDE SEQUENCE</scope>
    <source>
        <strain evidence="3">2239</strain>
    </source>
</reference>
<evidence type="ECO:0008006" key="5">
    <source>
        <dbReference type="Google" id="ProtNLM"/>
    </source>
</evidence>
<gene>
    <name evidence="3" type="ORF">H9865_01240</name>
</gene>
<feature type="region of interest" description="Disordered" evidence="1">
    <location>
        <begin position="27"/>
        <end position="46"/>
    </location>
</feature>
<dbReference type="EMBL" id="DXFW01000003">
    <property type="protein sequence ID" value="HIX04724.1"/>
    <property type="molecule type" value="Genomic_DNA"/>
</dbReference>
<protein>
    <recommendedName>
        <fullName evidence="5">Lipoprotein</fullName>
    </recommendedName>
</protein>
<evidence type="ECO:0000256" key="2">
    <source>
        <dbReference type="SAM" id="SignalP"/>
    </source>
</evidence>
<feature type="chain" id="PRO_5039271499" description="Lipoprotein" evidence="2">
    <location>
        <begin position="21"/>
        <end position="424"/>
    </location>
</feature>
<proteinExistence type="predicted"/>
<organism evidence="3 4">
    <name type="scientific">Candidatus Allofournierella pullicola</name>
    <dbReference type="NCBI Taxonomy" id="2838596"/>
    <lineage>
        <taxon>Bacteria</taxon>
        <taxon>Bacillati</taxon>
        <taxon>Bacillota</taxon>
        <taxon>Clostridia</taxon>
        <taxon>Eubacteriales</taxon>
        <taxon>Oscillospiraceae</taxon>
        <taxon>Allofournierella</taxon>
    </lineage>
</organism>
<accession>A0A9D1V2W2</accession>
<feature type="signal peptide" evidence="2">
    <location>
        <begin position="1"/>
        <end position="20"/>
    </location>
</feature>
<dbReference type="AlphaFoldDB" id="A0A9D1V2W2"/>
<dbReference type="SUPFAM" id="SSF82171">
    <property type="entry name" value="DPP6 N-terminal domain-like"/>
    <property type="match status" value="1"/>
</dbReference>
<dbReference type="Proteomes" id="UP000824193">
    <property type="component" value="Unassembled WGS sequence"/>
</dbReference>
<evidence type="ECO:0000313" key="3">
    <source>
        <dbReference type="EMBL" id="HIX04724.1"/>
    </source>
</evidence>
<dbReference type="PROSITE" id="PS51257">
    <property type="entry name" value="PROKAR_LIPOPROTEIN"/>
    <property type="match status" value="1"/>
</dbReference>
<keyword evidence="2" id="KW-0732">Signal</keyword>
<evidence type="ECO:0000313" key="4">
    <source>
        <dbReference type="Proteomes" id="UP000824193"/>
    </source>
</evidence>
<sequence>MKRVFLAAALALVLGLAACGGQDAPAQSALQTEPQSQPQASVPTAPPIRFLGKRDDVAAGAKGVYYLGGSAPNVVHYYEEASGQAVPLCARPECPHTDDSCTAWAPGMLYLLLDEQNAAQPLYLYSSTEDPSGEQYPAVRLFRMGANGADRTLCMEYQNGLVDLQMAASDDFVYFLSSEVDPATQSSVKCLYQARLSDGKLEKLKQYDQPTILLGAYDQKLVLEHNNDSYLSVAADVFEVDVTTGQETQLFHYEAGGEMADDYNLRPHAVAFSHEQYLYILEPTGERTAQLRRRDLRTGEEQTVAESVPYYGGQVAEDGCFLDGKLLLTCSEKTADGVCGSTYAVDLTDGSWQEVTLRSSYGAPYEVAGETEQHFIIPLGESLRTAKVTGPTGLEETSSYYATDFYLMKKADYYASTDNRTPLQ</sequence>
<name>A0A9D1V2W2_9FIRM</name>
<feature type="compositionally biased region" description="Polar residues" evidence="1">
    <location>
        <begin position="28"/>
        <end position="42"/>
    </location>
</feature>
<reference evidence="3" key="2">
    <citation type="submission" date="2021-04" db="EMBL/GenBank/DDBJ databases">
        <authorList>
            <person name="Gilroy R."/>
        </authorList>
    </citation>
    <scope>NUCLEOTIDE SEQUENCE</scope>
    <source>
        <strain evidence="3">2239</strain>
    </source>
</reference>